<feature type="domain" description="Glycine dehydrogenase C-terminal" evidence="4">
    <location>
        <begin position="365"/>
        <end position="471"/>
    </location>
</feature>
<proteinExistence type="predicted"/>
<feature type="compositionally biased region" description="Basic residues" evidence="2">
    <location>
        <begin position="506"/>
        <end position="516"/>
    </location>
</feature>
<organism evidence="5">
    <name type="scientific">marine metagenome</name>
    <dbReference type="NCBI Taxonomy" id="408172"/>
    <lineage>
        <taxon>unclassified sequences</taxon>
        <taxon>metagenomes</taxon>
        <taxon>ecological metagenomes</taxon>
    </lineage>
</organism>
<sequence>MSRLRRHYQGARWDEPLIYELGSPGERSVFPPETEVQIKEAVGDPLSGVPEDLRRTVPADLPELSEPQVLRHYTRLSQMCLGVDVAVDMTGTCTMKYSPKVNELVTRRPEMTELHPSQDPTTMQGLLKIVHRLASMVCKISGLDAATFQPAGGSQGIFANACIIRAYHLARGQGSQRDEIITTSFSHPADPAAASTAGYKVITLMPGPKGYATLDALEAVLSERTAGLMITNPEDTGLFNPQIDRFVERVHEVGGLCAYDQANANGLLGIARAGDIGFDLCQFNLHKTFSGPHSSNGQACAAICVSEELARFLPRPVVTFDGQQYGFEDPSESIGKVRGYLGNLQVVVKAYAWIRSLGADGLKVAAQTAVLNSNYMARRLSQTAGFELPYDPTIRRLEQVRYSLAPLKEETGIGGPEMKMRMIDFGQQHIFESHHPVLVPEPATIEPGESYSLDEIDEYLTVLETVALEARADPKSAALGPYRSAQPRVDDVAQDDPDTWAMTWHARQRKPTIAKD</sequence>
<reference evidence="5" key="1">
    <citation type="submission" date="2018-05" db="EMBL/GenBank/DDBJ databases">
        <authorList>
            <person name="Lanie J.A."/>
            <person name="Ng W.-L."/>
            <person name="Kazmierczak K.M."/>
            <person name="Andrzejewski T.M."/>
            <person name="Davidsen T.M."/>
            <person name="Wayne K.J."/>
            <person name="Tettelin H."/>
            <person name="Glass J.I."/>
            <person name="Rusch D."/>
            <person name="Podicherti R."/>
            <person name="Tsui H.-C.T."/>
            <person name="Winkler M.E."/>
        </authorList>
    </citation>
    <scope>NUCLEOTIDE SEQUENCE</scope>
</reference>
<evidence type="ECO:0000256" key="1">
    <source>
        <dbReference type="ARBA" id="ARBA00022898"/>
    </source>
</evidence>
<evidence type="ECO:0000313" key="5">
    <source>
        <dbReference type="EMBL" id="SVA80550.1"/>
    </source>
</evidence>
<accession>A0A381YUC5</accession>
<dbReference type="Gene3D" id="3.40.640.10">
    <property type="entry name" value="Type I PLP-dependent aspartate aminotransferase-like (Major domain)"/>
    <property type="match status" value="1"/>
</dbReference>
<dbReference type="PANTHER" id="PTHR11773:SF1">
    <property type="entry name" value="GLYCINE DEHYDROGENASE (DECARBOXYLATING), MITOCHONDRIAL"/>
    <property type="match status" value="1"/>
</dbReference>
<dbReference type="EMBL" id="UINC01019069">
    <property type="protein sequence ID" value="SVA80550.1"/>
    <property type="molecule type" value="Genomic_DNA"/>
</dbReference>
<dbReference type="SUPFAM" id="SSF53383">
    <property type="entry name" value="PLP-dependent transferases"/>
    <property type="match status" value="1"/>
</dbReference>
<gene>
    <name evidence="5" type="ORF">METZ01_LOCUS133404</name>
</gene>
<dbReference type="GO" id="GO:0016594">
    <property type="term" value="F:glycine binding"/>
    <property type="evidence" value="ECO:0007669"/>
    <property type="project" value="TreeGrafter"/>
</dbReference>
<name>A0A381YUC5_9ZZZZ</name>
<dbReference type="GO" id="GO:0019464">
    <property type="term" value="P:glycine decarboxylation via glycine cleavage system"/>
    <property type="evidence" value="ECO:0007669"/>
    <property type="project" value="TreeGrafter"/>
</dbReference>
<dbReference type="NCBIfam" id="NF003346">
    <property type="entry name" value="PRK04366.1"/>
    <property type="match status" value="1"/>
</dbReference>
<keyword evidence="1" id="KW-0663">Pyridoxal phosphate</keyword>
<dbReference type="GO" id="GO:0004375">
    <property type="term" value="F:glycine dehydrogenase (decarboxylating) activity"/>
    <property type="evidence" value="ECO:0007669"/>
    <property type="project" value="InterPro"/>
</dbReference>
<dbReference type="InterPro" id="IPR015421">
    <property type="entry name" value="PyrdxlP-dep_Trfase_major"/>
</dbReference>
<dbReference type="PANTHER" id="PTHR11773">
    <property type="entry name" value="GLYCINE DEHYDROGENASE, DECARBOXYLATING"/>
    <property type="match status" value="1"/>
</dbReference>
<evidence type="ECO:0000256" key="2">
    <source>
        <dbReference type="SAM" id="MobiDB-lite"/>
    </source>
</evidence>
<dbReference type="GO" id="GO:0005960">
    <property type="term" value="C:glycine cleavage complex"/>
    <property type="evidence" value="ECO:0007669"/>
    <property type="project" value="TreeGrafter"/>
</dbReference>
<dbReference type="InterPro" id="IPR020581">
    <property type="entry name" value="GDC_P"/>
</dbReference>
<dbReference type="Pfam" id="PF00266">
    <property type="entry name" value="Aminotran_5"/>
    <property type="match status" value="1"/>
</dbReference>
<feature type="region of interest" description="Disordered" evidence="2">
    <location>
        <begin position="479"/>
        <end position="516"/>
    </location>
</feature>
<dbReference type="InterPro" id="IPR015424">
    <property type="entry name" value="PyrdxlP-dep_Trfase"/>
</dbReference>
<dbReference type="GO" id="GO:0030170">
    <property type="term" value="F:pyridoxal phosphate binding"/>
    <property type="evidence" value="ECO:0007669"/>
    <property type="project" value="TreeGrafter"/>
</dbReference>
<feature type="domain" description="Aminotransferase class V" evidence="3">
    <location>
        <begin position="171"/>
        <end position="292"/>
    </location>
</feature>
<dbReference type="InterPro" id="IPR000192">
    <property type="entry name" value="Aminotrans_V_dom"/>
</dbReference>
<evidence type="ECO:0000259" key="3">
    <source>
        <dbReference type="Pfam" id="PF00266"/>
    </source>
</evidence>
<dbReference type="Gene3D" id="6.20.440.10">
    <property type="match status" value="1"/>
</dbReference>
<dbReference type="Pfam" id="PF21478">
    <property type="entry name" value="GcvP2_C"/>
    <property type="match status" value="1"/>
</dbReference>
<evidence type="ECO:0000259" key="4">
    <source>
        <dbReference type="Pfam" id="PF21478"/>
    </source>
</evidence>
<dbReference type="AlphaFoldDB" id="A0A381YUC5"/>
<dbReference type="GO" id="GO:0005829">
    <property type="term" value="C:cytosol"/>
    <property type="evidence" value="ECO:0007669"/>
    <property type="project" value="TreeGrafter"/>
</dbReference>
<dbReference type="InterPro" id="IPR049316">
    <property type="entry name" value="GDC-P_C"/>
</dbReference>
<protein>
    <submittedName>
        <fullName evidence="5">Uncharacterized protein</fullName>
    </submittedName>
</protein>